<reference evidence="2" key="2">
    <citation type="journal article" date="2024" name="Plant">
        <title>Genomic evolution and insights into agronomic trait innovations of Sesamum species.</title>
        <authorList>
            <person name="Miao H."/>
            <person name="Wang L."/>
            <person name="Qu L."/>
            <person name="Liu H."/>
            <person name="Sun Y."/>
            <person name="Le M."/>
            <person name="Wang Q."/>
            <person name="Wei S."/>
            <person name="Zheng Y."/>
            <person name="Lin W."/>
            <person name="Duan Y."/>
            <person name="Cao H."/>
            <person name="Xiong S."/>
            <person name="Wang X."/>
            <person name="Wei L."/>
            <person name="Li C."/>
            <person name="Ma Q."/>
            <person name="Ju M."/>
            <person name="Zhao R."/>
            <person name="Li G."/>
            <person name="Mu C."/>
            <person name="Tian Q."/>
            <person name="Mei H."/>
            <person name="Zhang T."/>
            <person name="Gao T."/>
            <person name="Zhang H."/>
        </authorList>
    </citation>
    <scope>NUCLEOTIDE SEQUENCE</scope>
    <source>
        <strain evidence="2">G02</strain>
    </source>
</reference>
<evidence type="ECO:0008006" key="3">
    <source>
        <dbReference type="Google" id="ProtNLM"/>
    </source>
</evidence>
<dbReference type="AlphaFoldDB" id="A0AAW2V3B6"/>
<proteinExistence type="predicted"/>
<dbReference type="EMBL" id="JACGWJ010000004">
    <property type="protein sequence ID" value="KAL0423077.1"/>
    <property type="molecule type" value="Genomic_DNA"/>
</dbReference>
<name>A0AAW2V3B6_SESRA</name>
<feature type="region of interest" description="Disordered" evidence="1">
    <location>
        <begin position="67"/>
        <end position="102"/>
    </location>
</feature>
<evidence type="ECO:0000313" key="2">
    <source>
        <dbReference type="EMBL" id="KAL0423077.1"/>
    </source>
</evidence>
<evidence type="ECO:0000256" key="1">
    <source>
        <dbReference type="SAM" id="MobiDB-lite"/>
    </source>
</evidence>
<accession>A0AAW2V3B6</accession>
<protein>
    <recommendedName>
        <fullName evidence="3">Secreted protein</fullName>
    </recommendedName>
</protein>
<organism evidence="2">
    <name type="scientific">Sesamum radiatum</name>
    <name type="common">Black benniseed</name>
    <dbReference type="NCBI Taxonomy" id="300843"/>
    <lineage>
        <taxon>Eukaryota</taxon>
        <taxon>Viridiplantae</taxon>
        <taxon>Streptophyta</taxon>
        <taxon>Embryophyta</taxon>
        <taxon>Tracheophyta</taxon>
        <taxon>Spermatophyta</taxon>
        <taxon>Magnoliopsida</taxon>
        <taxon>eudicotyledons</taxon>
        <taxon>Gunneridae</taxon>
        <taxon>Pentapetalae</taxon>
        <taxon>asterids</taxon>
        <taxon>lamiids</taxon>
        <taxon>Lamiales</taxon>
        <taxon>Pedaliaceae</taxon>
        <taxon>Sesamum</taxon>
    </lineage>
</organism>
<feature type="compositionally biased region" description="Basic and acidic residues" evidence="1">
    <location>
        <begin position="78"/>
        <end position="102"/>
    </location>
</feature>
<comment type="caution">
    <text evidence="2">The sequence shown here is derived from an EMBL/GenBank/DDBJ whole genome shotgun (WGS) entry which is preliminary data.</text>
</comment>
<reference evidence="2" key="1">
    <citation type="submission" date="2020-06" db="EMBL/GenBank/DDBJ databases">
        <authorList>
            <person name="Li T."/>
            <person name="Hu X."/>
            <person name="Zhang T."/>
            <person name="Song X."/>
            <person name="Zhang H."/>
            <person name="Dai N."/>
            <person name="Sheng W."/>
            <person name="Hou X."/>
            <person name="Wei L."/>
        </authorList>
    </citation>
    <scope>NUCLEOTIDE SEQUENCE</scope>
    <source>
        <strain evidence="2">G02</strain>
        <tissue evidence="2">Leaf</tissue>
    </source>
</reference>
<sequence>MDFFFGSSPSLFIIAMNSFVFGFSNLSPKSSTTTVHSNALARAVEKASLFSFLLILTDQSFGLGPKMTPPLGEGECAGNHDGRDRFSFEDKASDRHHGPPRG</sequence>
<gene>
    <name evidence="2" type="ORF">Sradi_0842500</name>
</gene>